<evidence type="ECO:0000256" key="1">
    <source>
        <dbReference type="SAM" id="MobiDB-lite"/>
    </source>
</evidence>
<reference evidence="3 4" key="1">
    <citation type="submission" date="2014-04" db="EMBL/GenBank/DDBJ databases">
        <authorList>
            <consortium name="DOE Joint Genome Institute"/>
            <person name="Kuo A."/>
            <person name="Kohler A."/>
            <person name="Nagy L.G."/>
            <person name="Floudas D."/>
            <person name="Copeland A."/>
            <person name="Barry K.W."/>
            <person name="Cichocki N."/>
            <person name="Veneault-Fourrey C."/>
            <person name="LaButti K."/>
            <person name="Lindquist E.A."/>
            <person name="Lipzen A."/>
            <person name="Lundell T."/>
            <person name="Morin E."/>
            <person name="Murat C."/>
            <person name="Sun H."/>
            <person name="Tunlid A."/>
            <person name="Henrissat B."/>
            <person name="Grigoriev I.V."/>
            <person name="Hibbett D.S."/>
            <person name="Martin F."/>
            <person name="Nordberg H.P."/>
            <person name="Cantor M.N."/>
            <person name="Hua S.X."/>
        </authorList>
    </citation>
    <scope>NUCLEOTIDE SEQUENCE [LARGE SCALE GENOMIC DNA]</scope>
    <source>
        <strain evidence="3 4">LaAM-08-1</strain>
    </source>
</reference>
<feature type="region of interest" description="Disordered" evidence="1">
    <location>
        <begin position="303"/>
        <end position="322"/>
    </location>
</feature>
<organism evidence="3 4">
    <name type="scientific">Laccaria amethystina LaAM-08-1</name>
    <dbReference type="NCBI Taxonomy" id="1095629"/>
    <lineage>
        <taxon>Eukaryota</taxon>
        <taxon>Fungi</taxon>
        <taxon>Dikarya</taxon>
        <taxon>Basidiomycota</taxon>
        <taxon>Agaricomycotina</taxon>
        <taxon>Agaricomycetes</taxon>
        <taxon>Agaricomycetidae</taxon>
        <taxon>Agaricales</taxon>
        <taxon>Agaricineae</taxon>
        <taxon>Hydnangiaceae</taxon>
        <taxon>Laccaria</taxon>
    </lineage>
</organism>
<gene>
    <name evidence="3" type="ORF">K443DRAFT_440051</name>
</gene>
<dbReference type="STRING" id="1095629.A0A0C9WUP0"/>
<keyword evidence="2" id="KW-1133">Transmembrane helix</keyword>
<evidence type="ECO:0000313" key="3">
    <source>
        <dbReference type="EMBL" id="KIJ92288.1"/>
    </source>
</evidence>
<reference evidence="4" key="2">
    <citation type="submission" date="2015-01" db="EMBL/GenBank/DDBJ databases">
        <title>Evolutionary Origins and Diversification of the Mycorrhizal Mutualists.</title>
        <authorList>
            <consortium name="DOE Joint Genome Institute"/>
            <consortium name="Mycorrhizal Genomics Consortium"/>
            <person name="Kohler A."/>
            <person name="Kuo A."/>
            <person name="Nagy L.G."/>
            <person name="Floudas D."/>
            <person name="Copeland A."/>
            <person name="Barry K.W."/>
            <person name="Cichocki N."/>
            <person name="Veneault-Fourrey C."/>
            <person name="LaButti K."/>
            <person name="Lindquist E.A."/>
            <person name="Lipzen A."/>
            <person name="Lundell T."/>
            <person name="Morin E."/>
            <person name="Murat C."/>
            <person name="Riley R."/>
            <person name="Ohm R."/>
            <person name="Sun H."/>
            <person name="Tunlid A."/>
            <person name="Henrissat B."/>
            <person name="Grigoriev I.V."/>
            <person name="Hibbett D.S."/>
            <person name="Martin F."/>
        </authorList>
    </citation>
    <scope>NUCLEOTIDE SEQUENCE [LARGE SCALE GENOMIC DNA]</scope>
    <source>
        <strain evidence="4">LaAM-08-1</strain>
    </source>
</reference>
<dbReference type="EMBL" id="KN838921">
    <property type="protein sequence ID" value="KIJ92288.1"/>
    <property type="molecule type" value="Genomic_DNA"/>
</dbReference>
<keyword evidence="4" id="KW-1185">Reference proteome</keyword>
<protein>
    <submittedName>
        <fullName evidence="3">Uncharacterized protein</fullName>
    </submittedName>
</protein>
<feature type="transmembrane region" description="Helical" evidence="2">
    <location>
        <begin position="332"/>
        <end position="352"/>
    </location>
</feature>
<dbReference type="Gene3D" id="2.60.120.260">
    <property type="entry name" value="Galactose-binding domain-like"/>
    <property type="match status" value="2"/>
</dbReference>
<keyword evidence="2" id="KW-0812">Transmembrane</keyword>
<name>A0A0C9WUP0_9AGAR</name>
<sequence>MDSTAVNTNVTIDDFDSVLRYDDQAVWVTPDPSSPTFNGSASPWLRGTYHQTETKAASLSFNFTGPAIYIYGLLGPGQGSFEVDIDSVSSTHSAYQAVNATSPSLLYFASNLTFANHDLVLRNLGAVSSNGDKGGNAFLLDYISTTIQLAPAGATVQNKTYQEDDPAVTYTGTWGHNTSPAFSGGGTSYTNEDQASASLSFHGSAVYVMGDKKNDHGIYSVQLDSNSPLFYDGVSGCGGAFAMTCEQQVPTLAFLASNLDSSQHILKVTNFAGVNQSFFDLDSIVVTIPSVYAPRQLSNSSSPFANGTAGSTTPSHTASVSSSSGGAAKSSAAALAISNPLLLLAFTMLLAYRLSFRR</sequence>
<feature type="compositionally biased region" description="Low complexity" evidence="1">
    <location>
        <begin position="311"/>
        <end position="322"/>
    </location>
</feature>
<dbReference type="OrthoDB" id="2563669at2759"/>
<proteinExistence type="predicted"/>
<dbReference type="AlphaFoldDB" id="A0A0C9WUP0"/>
<keyword evidence="2" id="KW-0472">Membrane</keyword>
<dbReference type="Proteomes" id="UP000054477">
    <property type="component" value="Unassembled WGS sequence"/>
</dbReference>
<evidence type="ECO:0000313" key="4">
    <source>
        <dbReference type="Proteomes" id="UP000054477"/>
    </source>
</evidence>
<accession>A0A0C9WUP0</accession>
<evidence type="ECO:0000256" key="2">
    <source>
        <dbReference type="SAM" id="Phobius"/>
    </source>
</evidence>
<dbReference type="HOGENOM" id="CLU_066711_0_0_1"/>